<dbReference type="PANTHER" id="PTHR38436:SF1">
    <property type="entry name" value="ESTER CYCLASE"/>
    <property type="match status" value="1"/>
</dbReference>
<comment type="caution">
    <text evidence="1">The sequence shown here is derived from an EMBL/GenBank/DDBJ whole genome shotgun (WGS) entry which is preliminary data.</text>
</comment>
<dbReference type="InterPro" id="IPR032710">
    <property type="entry name" value="NTF2-like_dom_sf"/>
</dbReference>
<organism evidence="1 2">
    <name type="scientific">Actinomadura miaoliensis</name>
    <dbReference type="NCBI Taxonomy" id="430685"/>
    <lineage>
        <taxon>Bacteria</taxon>
        <taxon>Bacillati</taxon>
        <taxon>Actinomycetota</taxon>
        <taxon>Actinomycetes</taxon>
        <taxon>Streptosporangiales</taxon>
        <taxon>Thermomonosporaceae</taxon>
        <taxon>Actinomadura</taxon>
    </lineage>
</organism>
<evidence type="ECO:0000313" key="2">
    <source>
        <dbReference type="Proteomes" id="UP001500683"/>
    </source>
</evidence>
<name>A0ABP7WSF0_9ACTN</name>
<sequence>METERDSGPDRPAGAPIAMSAPIQRTMPSDFSIAVRPGNGADLPGGPVHGARRQPMRGFEDTYTDIVDYIVRITHRIWEDQDVGYIYDTYSPGCRLYDDSGLRYGVEGLVNGTIQSINAFPDCRHYADDVIWAGDEDQGFVTSHRAINIGHHTGPWRWGPPTGRRLETWVIANCVVRENEIYEEWVLYNTAAKLAQLGIDVYEAARAFGNEGGAVPFANRNVTEVERLVGGRKPQPYPAADPSAGFDLEHTVRALFHDTYNRRDLSAIDRAYAPNVRWHGTTNRTGYGRADVRGMARNLLATFPDLGMQVDEVYWMGNDRDGYAASVRWTAVGTHRGYGMYGRPTGRRVHLWGISQLYFSAGRIVEEWTLFNEFDVLAQLLRDDPPAR</sequence>
<dbReference type="Pfam" id="PF07366">
    <property type="entry name" value="SnoaL"/>
    <property type="match status" value="2"/>
</dbReference>
<gene>
    <name evidence="1" type="ORF">GCM10022214_68650</name>
</gene>
<reference evidence="2" key="1">
    <citation type="journal article" date="2019" name="Int. J. Syst. Evol. Microbiol.">
        <title>The Global Catalogue of Microorganisms (GCM) 10K type strain sequencing project: providing services to taxonomists for standard genome sequencing and annotation.</title>
        <authorList>
            <consortium name="The Broad Institute Genomics Platform"/>
            <consortium name="The Broad Institute Genome Sequencing Center for Infectious Disease"/>
            <person name="Wu L."/>
            <person name="Ma J."/>
        </authorList>
    </citation>
    <scope>NUCLEOTIDE SEQUENCE [LARGE SCALE GENOMIC DNA]</scope>
    <source>
        <strain evidence="2">JCM 16702</strain>
    </source>
</reference>
<proteinExistence type="predicted"/>
<protein>
    <submittedName>
        <fullName evidence="1">Ester cyclase</fullName>
    </submittedName>
</protein>
<keyword evidence="2" id="KW-1185">Reference proteome</keyword>
<evidence type="ECO:0000313" key="1">
    <source>
        <dbReference type="EMBL" id="GAA4095687.1"/>
    </source>
</evidence>
<dbReference type="InterPro" id="IPR009959">
    <property type="entry name" value="Cyclase_SnoaL-like"/>
</dbReference>
<dbReference type="EMBL" id="BAAAZG010000052">
    <property type="protein sequence ID" value="GAA4095687.1"/>
    <property type="molecule type" value="Genomic_DNA"/>
</dbReference>
<accession>A0ABP7WSF0</accession>
<dbReference type="Proteomes" id="UP001500683">
    <property type="component" value="Unassembled WGS sequence"/>
</dbReference>
<dbReference type="PANTHER" id="PTHR38436">
    <property type="entry name" value="POLYKETIDE CYCLASE SNOAL-LIKE DOMAIN"/>
    <property type="match status" value="1"/>
</dbReference>
<dbReference type="Gene3D" id="3.10.450.50">
    <property type="match status" value="2"/>
</dbReference>
<dbReference type="SUPFAM" id="SSF54427">
    <property type="entry name" value="NTF2-like"/>
    <property type="match status" value="2"/>
</dbReference>